<keyword evidence="4 8" id="KW-1133">Transmembrane helix</keyword>
<accession>A0A2K1P4S3</accession>
<dbReference type="AlphaFoldDB" id="A0A2K1P4S3"/>
<dbReference type="Pfam" id="PF00361">
    <property type="entry name" value="Proton_antipo_M"/>
    <property type="match status" value="1"/>
</dbReference>
<feature type="transmembrane region" description="Helical" evidence="8">
    <location>
        <begin position="585"/>
        <end position="609"/>
    </location>
</feature>
<dbReference type="EMBL" id="AZRL01000004">
    <property type="protein sequence ID" value="PNR97707.1"/>
    <property type="molecule type" value="Genomic_DNA"/>
</dbReference>
<dbReference type="GO" id="GO:0008137">
    <property type="term" value="F:NADH dehydrogenase (ubiquinone) activity"/>
    <property type="evidence" value="ECO:0007669"/>
    <property type="project" value="InterPro"/>
</dbReference>
<feature type="transmembrane region" description="Helical" evidence="8">
    <location>
        <begin position="151"/>
        <end position="175"/>
    </location>
</feature>
<evidence type="ECO:0000256" key="7">
    <source>
        <dbReference type="RuleBase" id="RU000320"/>
    </source>
</evidence>
<feature type="transmembrane region" description="Helical" evidence="8">
    <location>
        <begin position="195"/>
        <end position="220"/>
    </location>
</feature>
<feature type="transmembrane region" description="Helical" evidence="8">
    <location>
        <begin position="402"/>
        <end position="422"/>
    </location>
</feature>
<comment type="subcellular location">
    <subcellularLocation>
        <location evidence="1">Cell membrane</location>
        <topology evidence="1">Multi-pass membrane protein</topology>
    </subcellularLocation>
    <subcellularLocation>
        <location evidence="7">Membrane</location>
        <topology evidence="7">Multi-pass membrane protein</topology>
    </subcellularLocation>
</comment>
<evidence type="ECO:0000256" key="3">
    <source>
        <dbReference type="ARBA" id="ARBA00022692"/>
    </source>
</evidence>
<dbReference type="RefSeq" id="WP_103066544.1">
    <property type="nucleotide sequence ID" value="NZ_AZRL01000004.1"/>
</dbReference>
<proteinExistence type="predicted"/>
<evidence type="ECO:0000256" key="5">
    <source>
        <dbReference type="ARBA" id="ARBA00023002"/>
    </source>
</evidence>
<dbReference type="GO" id="GO:0042773">
    <property type="term" value="P:ATP synthesis coupled electron transport"/>
    <property type="evidence" value="ECO:0007669"/>
    <property type="project" value="InterPro"/>
</dbReference>
<gene>
    <name evidence="10" type="ORF">X929_02990</name>
</gene>
<comment type="caution">
    <text evidence="10">The sequence shown here is derived from an EMBL/GenBank/DDBJ whole genome shotgun (WGS) entry which is preliminary data.</text>
</comment>
<feature type="transmembrane region" description="Helical" evidence="8">
    <location>
        <begin position="6"/>
        <end position="23"/>
    </location>
</feature>
<evidence type="ECO:0000256" key="2">
    <source>
        <dbReference type="ARBA" id="ARBA00022475"/>
    </source>
</evidence>
<feature type="transmembrane region" description="Helical" evidence="8">
    <location>
        <begin position="232"/>
        <end position="252"/>
    </location>
</feature>
<dbReference type="InterPro" id="IPR052175">
    <property type="entry name" value="ComplexI-like_HydComp"/>
</dbReference>
<evidence type="ECO:0000313" key="10">
    <source>
        <dbReference type="EMBL" id="PNR97707.1"/>
    </source>
</evidence>
<dbReference type="GO" id="GO:0005886">
    <property type="term" value="C:plasma membrane"/>
    <property type="evidence" value="ECO:0007669"/>
    <property type="project" value="UniProtKB-SubCell"/>
</dbReference>
<feature type="transmembrane region" description="Helical" evidence="8">
    <location>
        <begin position="272"/>
        <end position="291"/>
    </location>
</feature>
<dbReference type="InterPro" id="IPR003918">
    <property type="entry name" value="NADH_UbQ_OxRdtase"/>
</dbReference>
<organism evidence="10 11">
    <name type="scientific">Petrotoga olearia DSM 13574</name>
    <dbReference type="NCBI Taxonomy" id="1122955"/>
    <lineage>
        <taxon>Bacteria</taxon>
        <taxon>Thermotogati</taxon>
        <taxon>Thermotogota</taxon>
        <taxon>Thermotogae</taxon>
        <taxon>Petrotogales</taxon>
        <taxon>Petrotogaceae</taxon>
        <taxon>Petrotoga</taxon>
    </lineage>
</organism>
<dbReference type="PANTHER" id="PTHR42682:SF3">
    <property type="entry name" value="FORMATE HYDROGENLYASE SUBUNIT 3-RELATED"/>
    <property type="match status" value="1"/>
</dbReference>
<feature type="transmembrane region" description="Helical" evidence="8">
    <location>
        <begin position="71"/>
        <end position="89"/>
    </location>
</feature>
<name>A0A2K1P4S3_9BACT</name>
<evidence type="ECO:0000256" key="4">
    <source>
        <dbReference type="ARBA" id="ARBA00022989"/>
    </source>
</evidence>
<feature type="transmembrane region" description="Helical" evidence="8">
    <location>
        <begin position="101"/>
        <end position="120"/>
    </location>
</feature>
<evidence type="ECO:0000256" key="8">
    <source>
        <dbReference type="SAM" id="Phobius"/>
    </source>
</evidence>
<dbReference type="PRINTS" id="PR01437">
    <property type="entry name" value="NUOXDRDTASE4"/>
</dbReference>
<keyword evidence="6 8" id="KW-0472">Membrane</keyword>
<feature type="transmembrane region" description="Helical" evidence="8">
    <location>
        <begin position="369"/>
        <end position="390"/>
    </location>
</feature>
<dbReference type="NCBIfam" id="NF006419">
    <property type="entry name" value="PRK08668.1"/>
    <property type="match status" value="1"/>
</dbReference>
<reference evidence="10 11" key="1">
    <citation type="submission" date="2013-12" db="EMBL/GenBank/DDBJ databases">
        <title>Comparative genomics of Petrotoga isolates.</title>
        <authorList>
            <person name="Nesbo C.L."/>
            <person name="Charchuk R."/>
            <person name="Chow K."/>
        </authorList>
    </citation>
    <scope>NUCLEOTIDE SEQUENCE [LARGE SCALE GENOMIC DNA]</scope>
    <source>
        <strain evidence="10 11">DSM 13574</strain>
    </source>
</reference>
<feature type="transmembrane region" description="Helical" evidence="8">
    <location>
        <begin position="30"/>
        <end position="47"/>
    </location>
</feature>
<feature type="transmembrane region" description="Helical" evidence="8">
    <location>
        <begin position="443"/>
        <end position="463"/>
    </location>
</feature>
<dbReference type="InterPro" id="IPR001750">
    <property type="entry name" value="ND/Mrp_TM"/>
</dbReference>
<protein>
    <submittedName>
        <fullName evidence="10">NADH dehydrogenase subunit M</fullName>
    </submittedName>
</protein>
<sequence>MALNSLLITGLLLSVLTFFLTKINKKLGSYFTIFSTLFVLIFLFGYMNDVGTVFNLGSFGGFSLQLVSSNYGWFFSIIMVLTYFLVSFFNPYWIEKMVNPASYNMLYVFSVVSTLGIFFAKDFLTLFIFWEMVVWSSLFIIPLGKSRKASVVYYTISTIGSFSMFFAVMYLYSLFQTFDIESISQNLISSPNTAVMAYFAIIIAGLAKLGIFPFHTWLPIAHGNAPHTFSPVLSGGLVKMGAFIALLVSAIIPTSQIFSNHIRIIGVPYENYIIMVLGAISIIVGTLMAIKQEDAKRLIAYSTVANGGYILIGISLLDQVGFAGGIMHIFNHAMASAAMFLAIGAVAYRTGTTNMNELGGLIKKMPVTFAAYLIAIISIAGIPPTSGFASKWLIFQGLASKGLMFIAFATFFGSIGSFMYVFRPLATVFLGQLSPKHKDVKEVPFMMQIPMLVMSLLTIYFGVFPSEMLGFISKIQASLNIVPISVEGSKIYSFSGMWDSLVITVAFVIGFIIAALIFYTHKKAQPVDQMNTYTSGEFIYDPESYHYAKNYYAPFERLYKNHPSVEKFYDVIALRVNEFGRLVRSWFFSSNASVGVFWISVIITIAFFWGDKI</sequence>
<feature type="transmembrane region" description="Helical" evidence="8">
    <location>
        <begin position="501"/>
        <end position="520"/>
    </location>
</feature>
<feature type="transmembrane region" description="Helical" evidence="8">
    <location>
        <begin position="126"/>
        <end position="144"/>
    </location>
</feature>
<keyword evidence="2" id="KW-1003">Cell membrane</keyword>
<feature type="transmembrane region" description="Helical" evidence="8">
    <location>
        <begin position="329"/>
        <end position="348"/>
    </location>
</feature>
<dbReference type="OrthoDB" id="9807568at2"/>
<feature type="transmembrane region" description="Helical" evidence="8">
    <location>
        <begin position="298"/>
        <end position="317"/>
    </location>
</feature>
<evidence type="ECO:0000256" key="1">
    <source>
        <dbReference type="ARBA" id="ARBA00004651"/>
    </source>
</evidence>
<evidence type="ECO:0000256" key="6">
    <source>
        <dbReference type="ARBA" id="ARBA00023136"/>
    </source>
</evidence>
<dbReference type="Proteomes" id="UP000236434">
    <property type="component" value="Unassembled WGS sequence"/>
</dbReference>
<feature type="domain" description="NADH:quinone oxidoreductase/Mrp antiporter transmembrane" evidence="9">
    <location>
        <begin position="120"/>
        <end position="414"/>
    </location>
</feature>
<evidence type="ECO:0000259" key="9">
    <source>
        <dbReference type="Pfam" id="PF00361"/>
    </source>
</evidence>
<keyword evidence="5" id="KW-0560">Oxidoreductase</keyword>
<keyword evidence="3 7" id="KW-0812">Transmembrane</keyword>
<dbReference type="GO" id="GO:0016491">
    <property type="term" value="F:oxidoreductase activity"/>
    <property type="evidence" value="ECO:0007669"/>
    <property type="project" value="UniProtKB-KW"/>
</dbReference>
<evidence type="ECO:0000313" key="11">
    <source>
        <dbReference type="Proteomes" id="UP000236434"/>
    </source>
</evidence>
<dbReference type="PANTHER" id="PTHR42682">
    <property type="entry name" value="HYDROGENASE-4 COMPONENT F"/>
    <property type="match status" value="1"/>
</dbReference>